<dbReference type="AlphaFoldDB" id="A0A1L3ZQ21"/>
<feature type="transmembrane region" description="Helical" evidence="5">
    <location>
        <begin position="73"/>
        <end position="94"/>
    </location>
</feature>
<sequence>MDDLDYGTRNKRGDWTPNEPLRVAPFYRLPWKLKEIFGFIWGYFFPWNAAWMVLATVYWFYLTPDIETLRTLSVGWIALLLLRNGASVLIFFGAMELRLYIKRAQGNQFKYNHRWPSDNKSDVFMFKSQAIDGAIRTFATGVPIWTAYEVLILWCYANGIGNWTTFAEHPYWLPCLWLLVPVYHEFHFYCIHRPLHSPLLYKHIHSIHHNSVNPSPWSSLAMHPVEQLLFFSSSLLYLILPAHPLFALYHLNISGLGSIVGHIGFEKMVFGEDKALDTHTYNHYLHHRYFEVNYGDGTVPLDKIFGTYHDGTPASDAVLERRMKTRREKLATKGRA</sequence>
<evidence type="ECO:0000313" key="8">
    <source>
        <dbReference type="Proteomes" id="UP000183050"/>
    </source>
</evidence>
<name>A0A1L3ZQ21_RHILE</name>
<evidence type="ECO:0000313" key="7">
    <source>
        <dbReference type="EMBL" id="API57745.1"/>
    </source>
</evidence>
<keyword evidence="2 5" id="KW-0812">Transmembrane</keyword>
<dbReference type="PANTHER" id="PTHR11863">
    <property type="entry name" value="STEROL DESATURASE"/>
    <property type="match status" value="1"/>
</dbReference>
<dbReference type="GO" id="GO:0005506">
    <property type="term" value="F:iron ion binding"/>
    <property type="evidence" value="ECO:0007669"/>
    <property type="project" value="InterPro"/>
</dbReference>
<dbReference type="RefSeq" id="WP_072642738.1">
    <property type="nucleotide sequence ID" value="NZ_CP018236.1"/>
</dbReference>
<accession>A0A1L3ZQ21</accession>
<dbReference type="EMBL" id="CP018236">
    <property type="protein sequence ID" value="API57745.1"/>
    <property type="molecule type" value="Genomic_DNA"/>
</dbReference>
<gene>
    <name evidence="7" type="ORF">BMW22_41495</name>
</gene>
<keyword evidence="3 5" id="KW-1133">Transmembrane helix</keyword>
<keyword evidence="7" id="KW-0614">Plasmid</keyword>
<comment type="subcellular location">
    <subcellularLocation>
        <location evidence="1">Membrane</location>
    </subcellularLocation>
</comment>
<dbReference type="Proteomes" id="UP000183050">
    <property type="component" value="Plasmid unnamed8"/>
</dbReference>
<evidence type="ECO:0000256" key="3">
    <source>
        <dbReference type="ARBA" id="ARBA00022989"/>
    </source>
</evidence>
<evidence type="ECO:0000256" key="4">
    <source>
        <dbReference type="ARBA" id="ARBA00023136"/>
    </source>
</evidence>
<feature type="transmembrane region" description="Helical" evidence="5">
    <location>
        <begin position="36"/>
        <end position="61"/>
    </location>
</feature>
<organism evidence="7 8">
    <name type="scientific">Rhizobium leguminosarum</name>
    <dbReference type="NCBI Taxonomy" id="384"/>
    <lineage>
        <taxon>Bacteria</taxon>
        <taxon>Pseudomonadati</taxon>
        <taxon>Pseudomonadota</taxon>
        <taxon>Alphaproteobacteria</taxon>
        <taxon>Hyphomicrobiales</taxon>
        <taxon>Rhizobiaceae</taxon>
        <taxon>Rhizobium/Agrobacterium group</taxon>
        <taxon>Rhizobium</taxon>
    </lineage>
</organism>
<geneLocation type="plasmid" evidence="8">
    <name>unnamed8 sequence</name>
</geneLocation>
<reference evidence="7 8" key="1">
    <citation type="submission" date="2016-11" db="EMBL/GenBank/DDBJ databases">
        <title>Rhizobium leguminosarum bv. viciae strain Vaf12 isolated from Vavilovia formosa root nodules from Russia, Dagestan.</title>
        <authorList>
            <person name="Kimeklis A."/>
        </authorList>
    </citation>
    <scope>NUCLEOTIDE SEQUENCE [LARGE SCALE GENOMIC DNA]</scope>
    <source>
        <strain evidence="7 8">Vaf-108</strain>
        <plasmid evidence="8">Plasmid unnamed8 sequence</plasmid>
    </source>
</reference>
<dbReference type="Pfam" id="PF04116">
    <property type="entry name" value="FA_hydroxylase"/>
    <property type="match status" value="1"/>
</dbReference>
<dbReference type="GO" id="GO:0008610">
    <property type="term" value="P:lipid biosynthetic process"/>
    <property type="evidence" value="ECO:0007669"/>
    <property type="project" value="InterPro"/>
</dbReference>
<proteinExistence type="predicted"/>
<dbReference type="GO" id="GO:0016491">
    <property type="term" value="F:oxidoreductase activity"/>
    <property type="evidence" value="ECO:0007669"/>
    <property type="project" value="InterPro"/>
</dbReference>
<protein>
    <submittedName>
        <fullName evidence="7">Desaturase</fullName>
    </submittedName>
</protein>
<keyword evidence="4 5" id="KW-0472">Membrane</keyword>
<evidence type="ECO:0000256" key="1">
    <source>
        <dbReference type="ARBA" id="ARBA00004370"/>
    </source>
</evidence>
<evidence type="ECO:0000259" key="6">
    <source>
        <dbReference type="Pfam" id="PF04116"/>
    </source>
</evidence>
<dbReference type="InterPro" id="IPR050307">
    <property type="entry name" value="Sterol_Desaturase_Related"/>
</dbReference>
<dbReference type="InterPro" id="IPR006694">
    <property type="entry name" value="Fatty_acid_hydroxylase"/>
</dbReference>
<feature type="domain" description="Fatty acid hydroxylase" evidence="6">
    <location>
        <begin position="177"/>
        <end position="307"/>
    </location>
</feature>
<evidence type="ECO:0000256" key="2">
    <source>
        <dbReference type="ARBA" id="ARBA00022692"/>
    </source>
</evidence>
<evidence type="ECO:0000256" key="5">
    <source>
        <dbReference type="SAM" id="Phobius"/>
    </source>
</evidence>
<dbReference type="GO" id="GO:0016020">
    <property type="term" value="C:membrane"/>
    <property type="evidence" value="ECO:0007669"/>
    <property type="project" value="UniProtKB-SubCell"/>
</dbReference>